<evidence type="ECO:0000256" key="6">
    <source>
        <dbReference type="PROSITE-ProRule" id="PRU00050"/>
    </source>
</evidence>
<dbReference type="PIRSF" id="PIRSF000876">
    <property type="entry name" value="RR_chemtxs_CheB"/>
    <property type="match status" value="1"/>
</dbReference>
<comment type="PTM">
    <text evidence="5">Phosphorylated by CheA. Phosphorylation of the N-terminal regulatory domain activates the methylesterase activity.</text>
</comment>
<comment type="catalytic activity">
    <reaction evidence="4 5">
        <text>[protein]-L-glutamate 5-O-methyl ester + H2O = L-glutamyl-[protein] + methanol + H(+)</text>
        <dbReference type="Rhea" id="RHEA:23236"/>
        <dbReference type="Rhea" id="RHEA-COMP:10208"/>
        <dbReference type="Rhea" id="RHEA-COMP:10311"/>
        <dbReference type="ChEBI" id="CHEBI:15377"/>
        <dbReference type="ChEBI" id="CHEBI:15378"/>
        <dbReference type="ChEBI" id="CHEBI:17790"/>
        <dbReference type="ChEBI" id="CHEBI:29973"/>
        <dbReference type="ChEBI" id="CHEBI:82795"/>
        <dbReference type="EC" id="3.1.1.61"/>
    </reaction>
</comment>
<evidence type="ECO:0000313" key="10">
    <source>
        <dbReference type="EMBL" id="QTA85260.1"/>
    </source>
</evidence>
<dbReference type="SMART" id="SM00448">
    <property type="entry name" value="REC"/>
    <property type="match status" value="1"/>
</dbReference>
<comment type="catalytic activity">
    <reaction evidence="5">
        <text>L-glutaminyl-[protein] + H2O = L-glutamyl-[protein] + NH4(+)</text>
        <dbReference type="Rhea" id="RHEA:16441"/>
        <dbReference type="Rhea" id="RHEA-COMP:10207"/>
        <dbReference type="Rhea" id="RHEA-COMP:10208"/>
        <dbReference type="ChEBI" id="CHEBI:15377"/>
        <dbReference type="ChEBI" id="CHEBI:28938"/>
        <dbReference type="ChEBI" id="CHEBI:29973"/>
        <dbReference type="ChEBI" id="CHEBI:30011"/>
        <dbReference type="EC" id="3.5.1.44"/>
    </reaction>
</comment>
<dbReference type="Proteomes" id="UP000663722">
    <property type="component" value="Chromosome"/>
</dbReference>
<keyword evidence="2 5" id="KW-0145">Chemotaxis</keyword>
<feature type="domain" description="CheB-type methylesterase" evidence="9">
    <location>
        <begin position="155"/>
        <end position="347"/>
    </location>
</feature>
<comment type="subcellular location">
    <subcellularLocation>
        <location evidence="5">Cytoplasm</location>
    </subcellularLocation>
</comment>
<dbReference type="NCBIfam" id="NF001965">
    <property type="entry name" value="PRK00742.1"/>
    <property type="match status" value="1"/>
</dbReference>
<name>A0A975GL66_9BACT</name>
<comment type="function">
    <text evidence="5">Involved in chemotaxis. Part of a chemotaxis signal transduction system that modulates chemotaxis in response to various stimuli. Catalyzes the demethylation of specific methylglutamate residues introduced into the chemoreceptors (methyl-accepting chemotaxis proteins or MCP) by CheR. Also mediates the irreversible deamidation of specific glutamine residues to glutamic acid.</text>
</comment>
<dbReference type="Gene3D" id="3.40.50.2300">
    <property type="match status" value="1"/>
</dbReference>
<feature type="active site" evidence="5 6">
    <location>
        <position position="167"/>
    </location>
</feature>
<dbReference type="InterPro" id="IPR008248">
    <property type="entry name" value="CheB-like"/>
</dbReference>
<dbReference type="InterPro" id="IPR000673">
    <property type="entry name" value="Sig_transdc_resp-reg_Me-estase"/>
</dbReference>
<dbReference type="GO" id="GO:0006935">
    <property type="term" value="P:chemotaxis"/>
    <property type="evidence" value="ECO:0007669"/>
    <property type="project" value="UniProtKB-UniRule"/>
</dbReference>
<dbReference type="InterPro" id="IPR001789">
    <property type="entry name" value="Sig_transdc_resp-reg_receiver"/>
</dbReference>
<dbReference type="RefSeq" id="WP_207681390.1">
    <property type="nucleotide sequence ID" value="NZ_CP061800.1"/>
</dbReference>
<dbReference type="PANTHER" id="PTHR42872:SF6">
    <property type="entry name" value="PROTEIN-GLUTAMATE METHYLESTERASE_PROTEIN-GLUTAMINE GLUTAMINASE"/>
    <property type="match status" value="1"/>
</dbReference>
<dbReference type="AlphaFoldDB" id="A0A975GL66"/>
<dbReference type="GO" id="GO:0050568">
    <property type="term" value="F:protein-glutamine glutaminase activity"/>
    <property type="evidence" value="ECO:0007669"/>
    <property type="project" value="UniProtKB-UniRule"/>
</dbReference>
<accession>A0A975GL66</accession>
<dbReference type="PROSITE" id="PS50110">
    <property type="entry name" value="RESPONSE_REGULATORY"/>
    <property type="match status" value="1"/>
</dbReference>
<feature type="active site" evidence="5 6">
    <location>
        <position position="289"/>
    </location>
</feature>
<keyword evidence="11" id="KW-1185">Reference proteome</keyword>
<dbReference type="PROSITE" id="PS50122">
    <property type="entry name" value="CHEB"/>
    <property type="match status" value="1"/>
</dbReference>
<dbReference type="CDD" id="cd16432">
    <property type="entry name" value="CheB_Rec"/>
    <property type="match status" value="1"/>
</dbReference>
<proteinExistence type="inferred from homology"/>
<dbReference type="HAMAP" id="MF_00099">
    <property type="entry name" value="CheB_chemtxs"/>
    <property type="match status" value="1"/>
</dbReference>
<protein>
    <recommendedName>
        <fullName evidence="5">Protein-glutamate methylesterase/protein-glutamine glutaminase</fullName>
        <ecNumber evidence="5">3.1.1.61</ecNumber>
        <ecNumber evidence="5">3.5.1.44</ecNumber>
    </recommendedName>
</protein>
<evidence type="ECO:0000256" key="4">
    <source>
        <dbReference type="ARBA" id="ARBA00048267"/>
    </source>
</evidence>
<evidence type="ECO:0000256" key="1">
    <source>
        <dbReference type="ARBA" id="ARBA00022490"/>
    </source>
</evidence>
<keyword evidence="1 5" id="KW-0963">Cytoplasm</keyword>
<dbReference type="SUPFAM" id="SSF52172">
    <property type="entry name" value="CheY-like"/>
    <property type="match status" value="1"/>
</dbReference>
<dbReference type="NCBIfam" id="NF009206">
    <property type="entry name" value="PRK12555.1"/>
    <property type="match status" value="1"/>
</dbReference>
<gene>
    <name evidence="10" type="primary">cheB1</name>
    <name evidence="5" type="synonym">cheB</name>
    <name evidence="10" type="ORF">dnm_012650</name>
</gene>
<dbReference type="EC" id="3.1.1.61" evidence="5"/>
<dbReference type="Gene3D" id="3.40.50.180">
    <property type="entry name" value="Methylesterase CheB, C-terminal domain"/>
    <property type="match status" value="1"/>
</dbReference>
<dbReference type="GO" id="GO:0000156">
    <property type="term" value="F:phosphorelay response regulator activity"/>
    <property type="evidence" value="ECO:0007669"/>
    <property type="project" value="InterPro"/>
</dbReference>
<evidence type="ECO:0000256" key="3">
    <source>
        <dbReference type="ARBA" id="ARBA00022801"/>
    </source>
</evidence>
<evidence type="ECO:0000256" key="2">
    <source>
        <dbReference type="ARBA" id="ARBA00022500"/>
    </source>
</evidence>
<evidence type="ECO:0000259" key="8">
    <source>
        <dbReference type="PROSITE" id="PS50110"/>
    </source>
</evidence>
<dbReference type="SUPFAM" id="SSF52738">
    <property type="entry name" value="Methylesterase CheB, C-terminal domain"/>
    <property type="match status" value="1"/>
</dbReference>
<dbReference type="EMBL" id="CP061800">
    <property type="protein sequence ID" value="QTA85260.1"/>
    <property type="molecule type" value="Genomic_DNA"/>
</dbReference>
<comment type="similarity">
    <text evidence="5">Belongs to the CheB family.</text>
</comment>
<reference evidence="10" key="1">
    <citation type="journal article" date="2021" name="Microb. Physiol.">
        <title>Proteogenomic Insights into the Physiology of Marine, Sulfate-Reducing, Filamentous Desulfonema limicola and Desulfonema magnum.</title>
        <authorList>
            <person name="Schnaars V."/>
            <person name="Wohlbrand L."/>
            <person name="Scheve S."/>
            <person name="Hinrichs C."/>
            <person name="Reinhardt R."/>
            <person name="Rabus R."/>
        </authorList>
    </citation>
    <scope>NUCLEOTIDE SEQUENCE</scope>
    <source>
        <strain evidence="10">4be13</strain>
    </source>
</reference>
<dbReference type="GO" id="GO:0005737">
    <property type="term" value="C:cytoplasm"/>
    <property type="evidence" value="ECO:0007669"/>
    <property type="project" value="UniProtKB-SubCell"/>
</dbReference>
<sequence length="352" mass="38497">MRSEKKMIKVLVVDDSAVVRKILTDELSRYKDIEIVGTAIDPYVARDKIVRLRPDVITLDLEMPRMDGLSFLAKLMKYYPMPVVVLSSLTPRNSENALKALELGALDVLCKPGSAYSTLDISRKLANSIRAAASARLSIHREPPPSPQVMKNFQFRTTHKVIAIGASTGGTKAIETVLTGMPRISPGTVIVQHMPENFTTAFAKRLNEICQMEVREAKNNDRVSPGVALIAPGNRHMLLTRSGGNYLVRIKDGPPVHYQRPSADVLFQSVAKHAGSNAVGVLLTGMGADGAKGLLEMREKGSHTLVQDEKTCVVFGMPKEAIKLNAADEVVPLQNISRKIINALREQKNSGK</sequence>
<evidence type="ECO:0000259" key="9">
    <source>
        <dbReference type="PROSITE" id="PS50122"/>
    </source>
</evidence>
<evidence type="ECO:0000256" key="5">
    <source>
        <dbReference type="HAMAP-Rule" id="MF_00099"/>
    </source>
</evidence>
<dbReference type="KEGG" id="dmm:dnm_012650"/>
<dbReference type="EC" id="3.5.1.44" evidence="5"/>
<keyword evidence="5 7" id="KW-0597">Phosphoprotein</keyword>
<evidence type="ECO:0000313" key="11">
    <source>
        <dbReference type="Proteomes" id="UP000663722"/>
    </source>
</evidence>
<feature type="active site" evidence="5 6">
    <location>
        <position position="193"/>
    </location>
</feature>
<dbReference type="GO" id="GO:0008984">
    <property type="term" value="F:protein-glutamate methylesterase activity"/>
    <property type="evidence" value="ECO:0007669"/>
    <property type="project" value="UniProtKB-UniRule"/>
</dbReference>
<dbReference type="InterPro" id="IPR011006">
    <property type="entry name" value="CheY-like_superfamily"/>
</dbReference>
<dbReference type="InterPro" id="IPR035909">
    <property type="entry name" value="CheB_C"/>
</dbReference>
<organism evidence="10 11">
    <name type="scientific">Desulfonema magnum</name>
    <dbReference type="NCBI Taxonomy" id="45655"/>
    <lineage>
        <taxon>Bacteria</taxon>
        <taxon>Pseudomonadati</taxon>
        <taxon>Thermodesulfobacteriota</taxon>
        <taxon>Desulfobacteria</taxon>
        <taxon>Desulfobacterales</taxon>
        <taxon>Desulfococcaceae</taxon>
        <taxon>Desulfonema</taxon>
    </lineage>
</organism>
<feature type="domain" description="Response regulatory" evidence="8">
    <location>
        <begin position="9"/>
        <end position="126"/>
    </location>
</feature>
<comment type="domain">
    <text evidence="5">Contains a C-terminal catalytic domain, and an N-terminal region which modulates catalytic activity.</text>
</comment>
<dbReference type="Pfam" id="PF00072">
    <property type="entry name" value="Response_reg"/>
    <property type="match status" value="1"/>
</dbReference>
<evidence type="ECO:0000256" key="7">
    <source>
        <dbReference type="PROSITE-ProRule" id="PRU00169"/>
    </source>
</evidence>
<keyword evidence="3 5" id="KW-0378">Hydrolase</keyword>
<dbReference type="PANTHER" id="PTHR42872">
    <property type="entry name" value="PROTEIN-GLUTAMATE METHYLESTERASE/PROTEIN-GLUTAMINE GLUTAMINASE"/>
    <property type="match status" value="1"/>
</dbReference>
<feature type="modified residue" description="4-aspartylphosphate" evidence="5 7">
    <location>
        <position position="60"/>
    </location>
</feature>
<dbReference type="Pfam" id="PF01339">
    <property type="entry name" value="CheB_methylest"/>
    <property type="match status" value="1"/>
</dbReference>
<dbReference type="CDD" id="cd17541">
    <property type="entry name" value="REC_CheB-like"/>
    <property type="match status" value="1"/>
</dbReference>